<dbReference type="InterPro" id="IPR012337">
    <property type="entry name" value="RNaseH-like_sf"/>
</dbReference>
<dbReference type="Gene3D" id="1.10.150.80">
    <property type="entry name" value="HRDC domain"/>
    <property type="match status" value="2"/>
</dbReference>
<accession>A0ABS8G6P2</accession>
<keyword evidence="1 6" id="KW-0963">Cytoplasm</keyword>
<evidence type="ECO:0000256" key="4">
    <source>
        <dbReference type="ARBA" id="ARBA00022801"/>
    </source>
</evidence>
<evidence type="ECO:0000256" key="6">
    <source>
        <dbReference type="HAMAP-Rule" id="MF_01899"/>
    </source>
</evidence>
<evidence type="ECO:0000313" key="8">
    <source>
        <dbReference type="EMBL" id="MCC2616259.1"/>
    </source>
</evidence>
<keyword evidence="5 6" id="KW-0269">Exonuclease</keyword>
<comment type="function">
    <text evidence="6">Exonuclease involved in the 3' processing of various precursor tRNAs. Initiates hydrolysis at the 3'-terminus of an RNA molecule and releases 5'-mononucleotides.</text>
</comment>
<dbReference type="Gene3D" id="3.30.420.10">
    <property type="entry name" value="Ribonuclease H-like superfamily/Ribonuclease H"/>
    <property type="match status" value="1"/>
</dbReference>
<evidence type="ECO:0000256" key="1">
    <source>
        <dbReference type="ARBA" id="ARBA00022490"/>
    </source>
</evidence>
<comment type="subcellular location">
    <subcellularLocation>
        <location evidence="6">Cytoplasm</location>
    </subcellularLocation>
</comment>
<gene>
    <name evidence="6 8" type="primary">rnd</name>
    <name evidence="8" type="ORF">LJ739_08405</name>
</gene>
<evidence type="ECO:0000256" key="2">
    <source>
        <dbReference type="ARBA" id="ARBA00022694"/>
    </source>
</evidence>
<evidence type="ECO:0000313" key="9">
    <source>
        <dbReference type="Proteomes" id="UP001520878"/>
    </source>
</evidence>
<reference evidence="8 9" key="1">
    <citation type="submission" date="2021-10" db="EMBL/GenBank/DDBJ databases">
        <title>Draft genome of Aestuariibacter halophilus JC2043.</title>
        <authorList>
            <person name="Emsley S.A."/>
            <person name="Pfannmuller K.M."/>
            <person name="Ushijima B."/>
            <person name="Saw J.H."/>
            <person name="Videau P."/>
        </authorList>
    </citation>
    <scope>NUCLEOTIDE SEQUENCE [LARGE SCALE GENOMIC DNA]</scope>
    <source>
        <strain evidence="8 9">JC2043</strain>
    </source>
</reference>
<dbReference type="SUPFAM" id="SSF47819">
    <property type="entry name" value="HRDC-like"/>
    <property type="match status" value="2"/>
</dbReference>
<dbReference type="EC" id="3.1.13.5" evidence="6"/>
<dbReference type="PANTHER" id="PTHR47649">
    <property type="entry name" value="RIBONUCLEASE D"/>
    <property type="match status" value="1"/>
</dbReference>
<dbReference type="InterPro" id="IPR006292">
    <property type="entry name" value="RNase_D"/>
</dbReference>
<dbReference type="InterPro" id="IPR051086">
    <property type="entry name" value="RNase_D-like"/>
</dbReference>
<dbReference type="Pfam" id="PF21293">
    <property type="entry name" value="RNAseD_HRDC_C"/>
    <property type="match status" value="1"/>
</dbReference>
<dbReference type="NCBIfam" id="TIGR01388">
    <property type="entry name" value="rnd"/>
    <property type="match status" value="1"/>
</dbReference>
<dbReference type="PROSITE" id="PS50967">
    <property type="entry name" value="HRDC"/>
    <property type="match status" value="1"/>
</dbReference>
<dbReference type="HAMAP" id="MF_01899">
    <property type="entry name" value="RNase_D"/>
    <property type="match status" value="1"/>
</dbReference>
<dbReference type="Pfam" id="PF01612">
    <property type="entry name" value="DNA_pol_A_exo1"/>
    <property type="match status" value="1"/>
</dbReference>
<comment type="similarity">
    <text evidence="6">Belongs to the RNase D family.</text>
</comment>
<keyword evidence="9" id="KW-1185">Reference proteome</keyword>
<proteinExistence type="inferred from homology"/>
<dbReference type="EMBL" id="JAJEWP010000001">
    <property type="protein sequence ID" value="MCC2616259.1"/>
    <property type="molecule type" value="Genomic_DNA"/>
</dbReference>
<dbReference type="InterPro" id="IPR010997">
    <property type="entry name" value="HRDC-like_sf"/>
</dbReference>
<dbReference type="SUPFAM" id="SSF53098">
    <property type="entry name" value="Ribonuclease H-like"/>
    <property type="match status" value="1"/>
</dbReference>
<dbReference type="Pfam" id="PF00570">
    <property type="entry name" value="HRDC"/>
    <property type="match status" value="1"/>
</dbReference>
<dbReference type="InterPro" id="IPR048579">
    <property type="entry name" value="RNAseD_HRDC_C"/>
</dbReference>
<dbReference type="InterPro" id="IPR044876">
    <property type="entry name" value="HRDC_dom_sf"/>
</dbReference>
<protein>
    <recommendedName>
        <fullName evidence="6">Ribonuclease D</fullName>
        <shortName evidence="6">RNase D</shortName>
        <ecNumber evidence="6">3.1.13.5</ecNumber>
    </recommendedName>
</protein>
<comment type="catalytic activity">
    <reaction evidence="6">
        <text>Exonucleolytic cleavage that removes extra residues from the 3'-terminus of tRNA to produce 5'-mononucleotides.</text>
        <dbReference type="EC" id="3.1.13.5"/>
    </reaction>
</comment>
<keyword evidence="3 6" id="KW-0540">Nuclease</keyword>
<keyword evidence="2 6" id="KW-0819">tRNA processing</keyword>
<dbReference type="SMART" id="SM00341">
    <property type="entry name" value="HRDC"/>
    <property type="match status" value="1"/>
</dbReference>
<dbReference type="InterPro" id="IPR002562">
    <property type="entry name" value="3'-5'_exonuclease_dom"/>
</dbReference>
<dbReference type="PANTHER" id="PTHR47649:SF1">
    <property type="entry name" value="RIBONUCLEASE D"/>
    <property type="match status" value="1"/>
</dbReference>
<comment type="cofactor">
    <cofactor evidence="6">
        <name>a divalent metal cation</name>
        <dbReference type="ChEBI" id="CHEBI:60240"/>
    </cofactor>
</comment>
<evidence type="ECO:0000259" key="7">
    <source>
        <dbReference type="PROSITE" id="PS50967"/>
    </source>
</evidence>
<evidence type="ECO:0000256" key="3">
    <source>
        <dbReference type="ARBA" id="ARBA00022722"/>
    </source>
</evidence>
<comment type="caution">
    <text evidence="8">The sequence shown here is derived from an EMBL/GenBank/DDBJ whole genome shotgun (WGS) entry which is preliminary data.</text>
</comment>
<dbReference type="SMART" id="SM00474">
    <property type="entry name" value="35EXOc"/>
    <property type="match status" value="1"/>
</dbReference>
<dbReference type="Proteomes" id="UP001520878">
    <property type="component" value="Unassembled WGS sequence"/>
</dbReference>
<feature type="domain" description="HRDC" evidence="7">
    <location>
        <begin position="211"/>
        <end position="291"/>
    </location>
</feature>
<name>A0ABS8G6P2_9ALTE</name>
<dbReference type="CDD" id="cd06142">
    <property type="entry name" value="RNaseD_exo"/>
    <property type="match status" value="1"/>
</dbReference>
<dbReference type="GO" id="GO:0033890">
    <property type="term" value="F:ribonuclease D activity"/>
    <property type="evidence" value="ECO:0007669"/>
    <property type="project" value="UniProtKB-EC"/>
</dbReference>
<evidence type="ECO:0000256" key="5">
    <source>
        <dbReference type="ARBA" id="ARBA00022839"/>
    </source>
</evidence>
<dbReference type="InterPro" id="IPR036397">
    <property type="entry name" value="RNaseH_sf"/>
</dbReference>
<organism evidence="8 9">
    <name type="scientific">Fluctibacter halophilus</name>
    <dbReference type="NCBI Taxonomy" id="226011"/>
    <lineage>
        <taxon>Bacteria</taxon>
        <taxon>Pseudomonadati</taxon>
        <taxon>Pseudomonadota</taxon>
        <taxon>Gammaproteobacteria</taxon>
        <taxon>Alteromonadales</taxon>
        <taxon>Alteromonadaceae</taxon>
        <taxon>Fluctibacter</taxon>
    </lineage>
</organism>
<keyword evidence="4 6" id="KW-0378">Hydrolase</keyword>
<sequence length="384" mass="43569">MMQYTFIRSNAALADYCQKASHKDAIAVDTEFVRTRTLYPQLGLIQLYDGEQLVLVDPLDIDDFEPLVALLVDPTVVKVLHSCSEDLETFWHALGVTPAPIFDTQFAACLAGMGATLGYANLVEAMLGIQVDKGESRTDWLARPLSEQQCDYAAYDVWYLYQLYPELKARVTAAGKLDWVFAEMAHLCDKKRTAMPPELAYLGIKNNWQLRGRNLFALQHLAKWRLNVARQRDMALNFVIREHNLVEIARRLPTNKGGLAAISGITPQEIRKHGDTLLALVDECRNTPPEQFPPPVERLVEYPGYKRIAGDIRQVCLRVAEQHQVPVEVMGSKKQIGQLLKWCWFDQDETRMMGLTPDLLNSWRKPLLEDGLNDILGNVLRGKH</sequence>
<dbReference type="InterPro" id="IPR002121">
    <property type="entry name" value="HRDC_dom"/>
</dbReference>